<protein>
    <submittedName>
        <fullName evidence="1">Uncharacterized protein</fullName>
    </submittedName>
</protein>
<comment type="caution">
    <text evidence="1">The sequence shown here is derived from an EMBL/GenBank/DDBJ whole genome shotgun (WGS) entry which is preliminary data.</text>
</comment>
<organism evidence="1 2">
    <name type="scientific">Sulfurihydrogenibium yellowstonense SS-5</name>
    <dbReference type="NCBI Taxonomy" id="432331"/>
    <lineage>
        <taxon>Bacteria</taxon>
        <taxon>Pseudomonadati</taxon>
        <taxon>Aquificota</taxon>
        <taxon>Aquificia</taxon>
        <taxon>Aquificales</taxon>
        <taxon>Hydrogenothermaceae</taxon>
        <taxon>Sulfurihydrogenibium</taxon>
    </lineage>
</organism>
<proteinExistence type="predicted"/>
<evidence type="ECO:0000313" key="2">
    <source>
        <dbReference type="Proteomes" id="UP000005540"/>
    </source>
</evidence>
<sequence>MWVIKYSRFGFTAKLILVPSEPCGLESEKALENFKKAEEFHLNRVG</sequence>
<evidence type="ECO:0000313" key="1">
    <source>
        <dbReference type="EMBL" id="EEP60525.1"/>
    </source>
</evidence>
<dbReference type="AlphaFoldDB" id="C4FK80"/>
<reference evidence="1 2" key="1">
    <citation type="submission" date="2009-04" db="EMBL/GenBank/DDBJ databases">
        <authorList>
            <person name="Reysenbach A.-L."/>
            <person name="Heidelberg J.F."/>
            <person name="Nelson W.C."/>
        </authorList>
    </citation>
    <scope>NUCLEOTIDE SEQUENCE [LARGE SCALE GENOMIC DNA]</scope>
    <source>
        <strain evidence="1 2">SS-5</strain>
    </source>
</reference>
<keyword evidence="2" id="KW-1185">Reference proteome</keyword>
<dbReference type="Proteomes" id="UP000005540">
    <property type="component" value="Unassembled WGS sequence"/>
</dbReference>
<gene>
    <name evidence="1" type="ORF">SULYE_0980</name>
</gene>
<dbReference type="EMBL" id="ABZS01000084">
    <property type="protein sequence ID" value="EEP60525.1"/>
    <property type="molecule type" value="Genomic_DNA"/>
</dbReference>
<name>C4FK80_9AQUI</name>
<accession>C4FK80</accession>